<dbReference type="Proteomes" id="UP001153269">
    <property type="component" value="Unassembled WGS sequence"/>
</dbReference>
<dbReference type="EMBL" id="CADEAL010000102">
    <property type="protein sequence ID" value="CAB1414404.1"/>
    <property type="molecule type" value="Genomic_DNA"/>
</dbReference>
<sequence>MAHVQKLRETEEEEERGRLWMETQRVKRENRGEAKQDIFRSVRGAAPLSSSLPSGGKAPKEELSPSFYPPFSDLALLCPHWDVFSLRILLFSSVTLEQALMEATLCDV</sequence>
<name>A0A9N7TLZ9_PLEPL</name>
<protein>
    <submittedName>
        <fullName evidence="1">Uncharacterized protein</fullName>
    </submittedName>
</protein>
<evidence type="ECO:0000313" key="1">
    <source>
        <dbReference type="EMBL" id="CAB1414404.1"/>
    </source>
</evidence>
<reference evidence="1" key="1">
    <citation type="submission" date="2020-03" db="EMBL/GenBank/DDBJ databases">
        <authorList>
            <person name="Weist P."/>
        </authorList>
    </citation>
    <scope>NUCLEOTIDE SEQUENCE</scope>
</reference>
<keyword evidence="2" id="KW-1185">Reference proteome</keyword>
<proteinExistence type="predicted"/>
<evidence type="ECO:0000313" key="2">
    <source>
        <dbReference type="Proteomes" id="UP001153269"/>
    </source>
</evidence>
<organism evidence="1 2">
    <name type="scientific">Pleuronectes platessa</name>
    <name type="common">European plaice</name>
    <dbReference type="NCBI Taxonomy" id="8262"/>
    <lineage>
        <taxon>Eukaryota</taxon>
        <taxon>Metazoa</taxon>
        <taxon>Chordata</taxon>
        <taxon>Craniata</taxon>
        <taxon>Vertebrata</taxon>
        <taxon>Euteleostomi</taxon>
        <taxon>Actinopterygii</taxon>
        <taxon>Neopterygii</taxon>
        <taxon>Teleostei</taxon>
        <taxon>Neoteleostei</taxon>
        <taxon>Acanthomorphata</taxon>
        <taxon>Carangaria</taxon>
        <taxon>Pleuronectiformes</taxon>
        <taxon>Pleuronectoidei</taxon>
        <taxon>Pleuronectidae</taxon>
        <taxon>Pleuronectes</taxon>
    </lineage>
</organism>
<gene>
    <name evidence="1" type="ORF">PLEPLA_LOCUS2113</name>
</gene>
<accession>A0A9N7TLZ9</accession>
<comment type="caution">
    <text evidence="1">The sequence shown here is derived from an EMBL/GenBank/DDBJ whole genome shotgun (WGS) entry which is preliminary data.</text>
</comment>
<dbReference type="AlphaFoldDB" id="A0A9N7TLZ9"/>